<evidence type="ECO:0000313" key="3">
    <source>
        <dbReference type="Proteomes" id="UP000179807"/>
    </source>
</evidence>
<feature type="transmembrane region" description="Helical" evidence="1">
    <location>
        <begin position="134"/>
        <end position="157"/>
    </location>
</feature>
<name>A0A1J4JX96_9EUKA</name>
<dbReference type="GeneID" id="94842489"/>
<dbReference type="EMBL" id="MLAK01000891">
    <property type="protein sequence ID" value="OHT01901.1"/>
    <property type="molecule type" value="Genomic_DNA"/>
</dbReference>
<organism evidence="2 3">
    <name type="scientific">Tritrichomonas foetus</name>
    <dbReference type="NCBI Taxonomy" id="1144522"/>
    <lineage>
        <taxon>Eukaryota</taxon>
        <taxon>Metamonada</taxon>
        <taxon>Parabasalia</taxon>
        <taxon>Tritrichomonadida</taxon>
        <taxon>Tritrichomonadidae</taxon>
        <taxon>Tritrichomonas</taxon>
    </lineage>
</organism>
<protein>
    <submittedName>
        <fullName evidence="2">Uncharacterized protein</fullName>
    </submittedName>
</protein>
<keyword evidence="1" id="KW-1133">Transmembrane helix</keyword>
<dbReference type="Proteomes" id="UP000179807">
    <property type="component" value="Unassembled WGS sequence"/>
</dbReference>
<gene>
    <name evidence="2" type="ORF">TRFO_31195</name>
</gene>
<evidence type="ECO:0000313" key="2">
    <source>
        <dbReference type="EMBL" id="OHT01901.1"/>
    </source>
</evidence>
<keyword evidence="1" id="KW-0812">Transmembrane</keyword>
<keyword evidence="1" id="KW-0472">Membrane</keyword>
<evidence type="ECO:0000256" key="1">
    <source>
        <dbReference type="SAM" id="Phobius"/>
    </source>
</evidence>
<dbReference type="OrthoDB" id="10677671at2759"/>
<dbReference type="AlphaFoldDB" id="A0A1J4JX96"/>
<dbReference type="VEuPathDB" id="TrichDB:TRFO_31195"/>
<accession>A0A1J4JX96</accession>
<proteinExistence type="predicted"/>
<dbReference type="RefSeq" id="XP_068355037.1">
    <property type="nucleotide sequence ID" value="XM_068507785.1"/>
</dbReference>
<reference evidence="2" key="1">
    <citation type="submission" date="2016-10" db="EMBL/GenBank/DDBJ databases">
        <authorList>
            <person name="Benchimol M."/>
            <person name="Almeida L.G."/>
            <person name="Vasconcelos A.T."/>
            <person name="Perreira-Neves A."/>
            <person name="Rosa I.A."/>
            <person name="Tasca T."/>
            <person name="Bogo M.R."/>
            <person name="de Souza W."/>
        </authorList>
    </citation>
    <scope>NUCLEOTIDE SEQUENCE [LARGE SCALE GENOMIC DNA]</scope>
    <source>
        <strain evidence="2">K</strain>
    </source>
</reference>
<keyword evidence="3" id="KW-1185">Reference proteome</keyword>
<sequence length="654" mass="76996">MSIVKHKLSTFQRGSIYYSRSFYLLTYLSFFKEGEFDHIPLSDVINDIMLDIGVLPSFPDGFTAQVFTKVLKKLHSDPKSYVEKLIAKIFTMPMNYFAFCSFPSLFGFFTTAQLTKCAGDFILELIRRERTGKVLFNFVLSFMLSSFSFIDAFWLSLHRKIGQKSHMKIEEANHEMAETIKNCMPLISEPVYKAIRELTRKNKRIAIDVIYNFLAVTFKIWYNQSGEGLTFACGDVIRNALLMNNDINILRSFLYRKKGQISTIPEYFRSCGFRNIFLCFSSIDFVYFSKCFVDNKLFLSNDYFSNTENRFWPYIIDYYPSIKVEKSKIESPLFYDYVSEIFAFTNQNKIAQDGTEQIITNKNHNKAHGNQLNVKVTSSKEKENNSSIEKSNFLNIFKSEVETNADNVISKIMKAEKIIELQRNLLTAENIHSSLSRIRNNAFSYSISCFIKNKHFCSFDRIFHECSTITNMALFTRSLFEPLYQCCLNNLDLPKHITPPDIKLMFSTFQEEMNNKDWMKVHNYKGNKFAFEIASFLNRRKIESLGDSFKMLNYIFHLISVTDDYFCDSAYTWVDIMNFVIKVSHYDFLLETFLIFEKIIFTKEEVTKRFKEKEVDNWKLFFQTMWSGIITNDEMFHKILKFDPLQKIEQQYYS</sequence>
<comment type="caution">
    <text evidence="2">The sequence shown here is derived from an EMBL/GenBank/DDBJ whole genome shotgun (WGS) entry which is preliminary data.</text>
</comment>